<evidence type="ECO:0000313" key="3">
    <source>
        <dbReference type="EMBL" id="MFD2919399.1"/>
    </source>
</evidence>
<feature type="domain" description="Glycosyl transferase family 1" evidence="1">
    <location>
        <begin position="180"/>
        <end position="319"/>
    </location>
</feature>
<dbReference type="InterPro" id="IPR001296">
    <property type="entry name" value="Glyco_trans_1"/>
</dbReference>
<dbReference type="GO" id="GO:0016757">
    <property type="term" value="F:glycosyltransferase activity"/>
    <property type="evidence" value="ECO:0007669"/>
    <property type="project" value="UniProtKB-KW"/>
</dbReference>
<feature type="domain" description="Glycosyltransferase subfamily 4-like N-terminal" evidence="2">
    <location>
        <begin position="12"/>
        <end position="166"/>
    </location>
</feature>
<evidence type="ECO:0000259" key="2">
    <source>
        <dbReference type="Pfam" id="PF13439"/>
    </source>
</evidence>
<dbReference type="Pfam" id="PF00534">
    <property type="entry name" value="Glycos_transf_1"/>
    <property type="match status" value="1"/>
</dbReference>
<dbReference type="EMBL" id="JBHUOZ010000001">
    <property type="protein sequence ID" value="MFD2919399.1"/>
    <property type="molecule type" value="Genomic_DNA"/>
</dbReference>
<organism evidence="3 4">
    <name type="scientific">Terrimonas rubra</name>
    <dbReference type="NCBI Taxonomy" id="1035890"/>
    <lineage>
        <taxon>Bacteria</taxon>
        <taxon>Pseudomonadati</taxon>
        <taxon>Bacteroidota</taxon>
        <taxon>Chitinophagia</taxon>
        <taxon>Chitinophagales</taxon>
        <taxon>Chitinophagaceae</taxon>
        <taxon>Terrimonas</taxon>
    </lineage>
</organism>
<evidence type="ECO:0000313" key="4">
    <source>
        <dbReference type="Proteomes" id="UP001597511"/>
    </source>
</evidence>
<sequence length="348" mass="39819">MKILHFIDSLGYGGAETLLTNYIPELKEHDHVIVTFSDTNFYREITNQYACYNLDGNPVKNLFKIVSRLKKIIAKENIDIVHSHSYWTNIISRLATPKRKKLINHYHFADFDTMLSNYKVRLQLIIDKTIGHRNLRRVAVSDYVYGILKQHFPKGQNSCLPNFVNTPANSELKLYPYTKGTPLKIVAVGNIIHEKGYDVLLPAFEKLKQYPIKMDVFGEGDSMEIYINELHRRGITALKFCGKQKSTPALLQQYDLYCSCSTSETFGIALIEAVAAGLPVLISDIPAFKEIAPDSAYFFKKADSDDFFNKVTDIYQNGITAVASEYKYLLQKYSKPVFLEGLRDIYQH</sequence>
<gene>
    <name evidence="3" type="ORF">ACFS6H_06775</name>
</gene>
<comment type="caution">
    <text evidence="3">The sequence shown here is derived from an EMBL/GenBank/DDBJ whole genome shotgun (WGS) entry which is preliminary data.</text>
</comment>
<dbReference type="InterPro" id="IPR028098">
    <property type="entry name" value="Glyco_trans_4-like_N"/>
</dbReference>
<dbReference type="RefSeq" id="WP_386096549.1">
    <property type="nucleotide sequence ID" value="NZ_JBHUOZ010000001.1"/>
</dbReference>
<dbReference type="Gene3D" id="3.40.50.2000">
    <property type="entry name" value="Glycogen Phosphorylase B"/>
    <property type="match status" value="2"/>
</dbReference>
<reference evidence="4" key="1">
    <citation type="journal article" date="2019" name="Int. J. Syst. Evol. Microbiol.">
        <title>The Global Catalogue of Microorganisms (GCM) 10K type strain sequencing project: providing services to taxonomists for standard genome sequencing and annotation.</title>
        <authorList>
            <consortium name="The Broad Institute Genomics Platform"/>
            <consortium name="The Broad Institute Genome Sequencing Center for Infectious Disease"/>
            <person name="Wu L."/>
            <person name="Ma J."/>
        </authorList>
    </citation>
    <scope>NUCLEOTIDE SEQUENCE [LARGE SCALE GENOMIC DNA]</scope>
    <source>
        <strain evidence="4">KCTC 23299</strain>
    </source>
</reference>
<dbReference type="SUPFAM" id="SSF53756">
    <property type="entry name" value="UDP-Glycosyltransferase/glycogen phosphorylase"/>
    <property type="match status" value="1"/>
</dbReference>
<name>A0ABW6A263_9BACT</name>
<accession>A0ABW6A263</accession>
<protein>
    <submittedName>
        <fullName evidence="3">Glycosyltransferase</fullName>
        <ecNumber evidence="3">2.4.-.-</ecNumber>
    </submittedName>
</protein>
<keyword evidence="4" id="KW-1185">Reference proteome</keyword>
<dbReference type="PANTHER" id="PTHR12526">
    <property type="entry name" value="GLYCOSYLTRANSFERASE"/>
    <property type="match status" value="1"/>
</dbReference>
<dbReference type="CDD" id="cd03811">
    <property type="entry name" value="GT4_GT28_WabH-like"/>
    <property type="match status" value="1"/>
</dbReference>
<keyword evidence="3" id="KW-0808">Transferase</keyword>
<evidence type="ECO:0000259" key="1">
    <source>
        <dbReference type="Pfam" id="PF00534"/>
    </source>
</evidence>
<dbReference type="EC" id="2.4.-.-" evidence="3"/>
<dbReference type="Proteomes" id="UP001597511">
    <property type="component" value="Unassembled WGS sequence"/>
</dbReference>
<dbReference type="Pfam" id="PF13439">
    <property type="entry name" value="Glyco_transf_4"/>
    <property type="match status" value="1"/>
</dbReference>
<keyword evidence="3" id="KW-0328">Glycosyltransferase</keyword>
<proteinExistence type="predicted"/>